<dbReference type="Proteomes" id="UP000430692">
    <property type="component" value="Unassembled WGS sequence"/>
</dbReference>
<gene>
    <name evidence="8" type="ORF">GSM42_15015</name>
</gene>
<keyword evidence="3 7" id="KW-0479">Metal-binding</keyword>
<proteinExistence type="inferred from homology"/>
<evidence type="ECO:0000256" key="7">
    <source>
        <dbReference type="RuleBase" id="RU000461"/>
    </source>
</evidence>
<evidence type="ECO:0000256" key="6">
    <source>
        <dbReference type="ARBA" id="ARBA00023033"/>
    </source>
</evidence>
<dbReference type="PANTHER" id="PTHR46696:SF1">
    <property type="entry name" value="CYTOCHROME P450 YJIB-RELATED"/>
    <property type="match status" value="1"/>
</dbReference>
<dbReference type="InterPro" id="IPR017972">
    <property type="entry name" value="Cyt_P450_CS"/>
</dbReference>
<accession>A0A6I4W3X1</accession>
<evidence type="ECO:0000313" key="9">
    <source>
        <dbReference type="Proteomes" id="UP000430692"/>
    </source>
</evidence>
<organism evidence="8 9">
    <name type="scientific">Shimazuella alba</name>
    <dbReference type="NCBI Taxonomy" id="2690964"/>
    <lineage>
        <taxon>Bacteria</taxon>
        <taxon>Bacillati</taxon>
        <taxon>Bacillota</taxon>
        <taxon>Bacilli</taxon>
        <taxon>Bacillales</taxon>
        <taxon>Thermoactinomycetaceae</taxon>
        <taxon>Shimazuella</taxon>
    </lineage>
</organism>
<dbReference type="PANTHER" id="PTHR46696">
    <property type="entry name" value="P450, PUTATIVE (EUROFUNG)-RELATED"/>
    <property type="match status" value="1"/>
</dbReference>
<protein>
    <submittedName>
        <fullName evidence="8">Cytochrome P450</fullName>
    </submittedName>
</protein>
<dbReference type="GO" id="GO:0020037">
    <property type="term" value="F:heme binding"/>
    <property type="evidence" value="ECO:0007669"/>
    <property type="project" value="InterPro"/>
</dbReference>
<dbReference type="Pfam" id="PF00067">
    <property type="entry name" value="p450"/>
    <property type="match status" value="1"/>
</dbReference>
<keyword evidence="5 7" id="KW-0408">Iron</keyword>
<dbReference type="FunFam" id="1.10.630.10:FF:000018">
    <property type="entry name" value="Cytochrome P450 monooxygenase"/>
    <property type="match status" value="1"/>
</dbReference>
<evidence type="ECO:0000256" key="5">
    <source>
        <dbReference type="ARBA" id="ARBA00023004"/>
    </source>
</evidence>
<sequence length="326" mass="37341">MEESPLTEALDANDPPYHTKLRSLASKAFTPKAIEDMKPWIEEITNELLDQVTDQGEMDIVRDLATPVPIQVIAKMLGVPYKDREKFKYWSTVFVKQPSEVEGGIEGYLLVQQEMSQYFIEMIATRQENPTNDLISHLVQAEIDGGKLSTKELLAFCITLLIAGNETTTNLISNSLFTFMENPKVQEHLYQHPKDIAKAIEEVLRYRSPILYTTRIATKDIQLRGQLIKKGDLVNTWIGSANRDESVFENPDQFDIHRTNLRHTTFGHGVHFCIGAPLARLEANIVLRILFERFKEFQLKFDGPLTMNQTALMFSIKELPVIFQKR</sequence>
<dbReference type="PRINTS" id="PR00359">
    <property type="entry name" value="BP450"/>
</dbReference>
<keyword evidence="2 7" id="KW-0349">Heme</keyword>
<dbReference type="PROSITE" id="PS00086">
    <property type="entry name" value="CYTOCHROME_P450"/>
    <property type="match status" value="1"/>
</dbReference>
<dbReference type="InterPro" id="IPR036396">
    <property type="entry name" value="Cyt_P450_sf"/>
</dbReference>
<keyword evidence="4 7" id="KW-0560">Oxidoreductase</keyword>
<dbReference type="GO" id="GO:0016705">
    <property type="term" value="F:oxidoreductase activity, acting on paired donors, with incorporation or reduction of molecular oxygen"/>
    <property type="evidence" value="ECO:0007669"/>
    <property type="project" value="InterPro"/>
</dbReference>
<name>A0A6I4W3X1_9BACL</name>
<evidence type="ECO:0000256" key="1">
    <source>
        <dbReference type="ARBA" id="ARBA00010617"/>
    </source>
</evidence>
<keyword evidence="6 7" id="KW-0503">Monooxygenase</keyword>
<dbReference type="GO" id="GO:0005506">
    <property type="term" value="F:iron ion binding"/>
    <property type="evidence" value="ECO:0007669"/>
    <property type="project" value="InterPro"/>
</dbReference>
<dbReference type="EMBL" id="WUUL01000010">
    <property type="protein sequence ID" value="MXQ55002.1"/>
    <property type="molecule type" value="Genomic_DNA"/>
</dbReference>
<comment type="similarity">
    <text evidence="1 7">Belongs to the cytochrome P450 family.</text>
</comment>
<dbReference type="SUPFAM" id="SSF48264">
    <property type="entry name" value="Cytochrome P450"/>
    <property type="match status" value="1"/>
</dbReference>
<dbReference type="AlphaFoldDB" id="A0A6I4W3X1"/>
<comment type="caution">
    <text evidence="8">The sequence shown here is derived from an EMBL/GenBank/DDBJ whole genome shotgun (WGS) entry which is preliminary data.</text>
</comment>
<dbReference type="CDD" id="cd11032">
    <property type="entry name" value="P450_EryK-like"/>
    <property type="match status" value="1"/>
</dbReference>
<dbReference type="PRINTS" id="PR00385">
    <property type="entry name" value="P450"/>
</dbReference>
<dbReference type="GO" id="GO:0004497">
    <property type="term" value="F:monooxygenase activity"/>
    <property type="evidence" value="ECO:0007669"/>
    <property type="project" value="UniProtKB-KW"/>
</dbReference>
<keyword evidence="9" id="KW-1185">Reference proteome</keyword>
<dbReference type="InterPro" id="IPR002397">
    <property type="entry name" value="Cyt_P450_B"/>
</dbReference>
<evidence type="ECO:0000256" key="2">
    <source>
        <dbReference type="ARBA" id="ARBA00022617"/>
    </source>
</evidence>
<dbReference type="InterPro" id="IPR001128">
    <property type="entry name" value="Cyt_P450"/>
</dbReference>
<evidence type="ECO:0000313" key="8">
    <source>
        <dbReference type="EMBL" id="MXQ55002.1"/>
    </source>
</evidence>
<reference evidence="8 9" key="1">
    <citation type="submission" date="2019-12" db="EMBL/GenBank/DDBJ databases">
        <title>Whole-genome analyses of novel actinobacteria.</title>
        <authorList>
            <person name="Sahin N."/>
            <person name="Saygin H."/>
        </authorList>
    </citation>
    <scope>NUCLEOTIDE SEQUENCE [LARGE SCALE GENOMIC DNA]</scope>
    <source>
        <strain evidence="8 9">KC615</strain>
    </source>
</reference>
<dbReference type="Gene3D" id="1.10.630.10">
    <property type="entry name" value="Cytochrome P450"/>
    <property type="match status" value="1"/>
</dbReference>
<evidence type="ECO:0000256" key="4">
    <source>
        <dbReference type="ARBA" id="ARBA00023002"/>
    </source>
</evidence>
<evidence type="ECO:0000256" key="3">
    <source>
        <dbReference type="ARBA" id="ARBA00022723"/>
    </source>
</evidence>